<proteinExistence type="predicted"/>
<organism evidence="1">
    <name type="scientific">viral metagenome</name>
    <dbReference type="NCBI Taxonomy" id="1070528"/>
    <lineage>
        <taxon>unclassified sequences</taxon>
        <taxon>metagenomes</taxon>
        <taxon>organismal metagenomes</taxon>
    </lineage>
</organism>
<dbReference type="AlphaFoldDB" id="A0A6C0AKE9"/>
<name>A0A6C0AKE9_9ZZZZ</name>
<dbReference type="EMBL" id="MN740676">
    <property type="protein sequence ID" value="QHS80274.1"/>
    <property type="molecule type" value="Genomic_DNA"/>
</dbReference>
<accession>A0A6C0AKE9</accession>
<sequence length="162" mass="19855">MELDNWEEKFEIDDQPYKDFYKESQDNMNIYFIYINSDNEIIRTKKEKFILDENKLTKSLLIEILKKNMFIKNKKYKPISLIKYNILLEPDEVQEYIYNSDSYDFMFIETMIDQISWEKTITLFQNINSLHILFYEKKKSNSKTKKIFINKPGKKRTRKKLN</sequence>
<protein>
    <submittedName>
        <fullName evidence="1">Uncharacterized protein</fullName>
    </submittedName>
</protein>
<evidence type="ECO:0000313" key="1">
    <source>
        <dbReference type="EMBL" id="QHS80274.1"/>
    </source>
</evidence>
<reference evidence="1" key="1">
    <citation type="journal article" date="2020" name="Nature">
        <title>Giant virus diversity and host interactions through global metagenomics.</title>
        <authorList>
            <person name="Schulz F."/>
            <person name="Roux S."/>
            <person name="Paez-Espino D."/>
            <person name="Jungbluth S."/>
            <person name="Walsh D.A."/>
            <person name="Denef V.J."/>
            <person name="McMahon K.D."/>
            <person name="Konstantinidis K.T."/>
            <person name="Eloe-Fadrosh E.A."/>
            <person name="Kyrpides N.C."/>
            <person name="Woyke T."/>
        </authorList>
    </citation>
    <scope>NUCLEOTIDE SEQUENCE</scope>
    <source>
        <strain evidence="1">GVMAG-S-1039698-54</strain>
    </source>
</reference>